<keyword evidence="6" id="KW-0472">Membrane</keyword>
<comment type="similarity">
    <text evidence="2">Belongs to the G-protein coupled receptor 2 family. Mth subfamily.</text>
</comment>
<dbReference type="Proteomes" id="UP001160148">
    <property type="component" value="Unassembled WGS sequence"/>
</dbReference>
<evidence type="ECO:0000256" key="3">
    <source>
        <dbReference type="ARBA" id="ARBA00023040"/>
    </source>
</evidence>
<feature type="transmembrane region" description="Helical" evidence="6">
    <location>
        <begin position="289"/>
        <end position="309"/>
    </location>
</feature>
<dbReference type="PANTHER" id="PTHR47154">
    <property type="entry name" value="G-PROTEIN COUPLED RECEPTOR MTH-RELATED"/>
    <property type="match status" value="1"/>
</dbReference>
<feature type="transmembrane region" description="Helical" evidence="6">
    <location>
        <begin position="157"/>
        <end position="180"/>
    </location>
</feature>
<dbReference type="GO" id="GO:0008528">
    <property type="term" value="F:G protein-coupled peptide receptor activity"/>
    <property type="evidence" value="ECO:0007669"/>
    <property type="project" value="TreeGrafter"/>
</dbReference>
<comment type="caution">
    <text evidence="7">The sequence shown here is derived from an EMBL/GenBank/DDBJ whole genome shotgun (WGS) entry which is preliminary data.</text>
</comment>
<dbReference type="PANTHER" id="PTHR47154:SF2">
    <property type="entry name" value="G-PROTEIN COUPLED RECEPTOR MTH-RELATED"/>
    <property type="match status" value="1"/>
</dbReference>
<dbReference type="InterPro" id="IPR051384">
    <property type="entry name" value="Mth_GPCR"/>
</dbReference>
<evidence type="ECO:0000313" key="7">
    <source>
        <dbReference type="EMBL" id="CAI6356356.1"/>
    </source>
</evidence>
<evidence type="ECO:0000256" key="4">
    <source>
        <dbReference type="ARBA" id="ARBA00023170"/>
    </source>
</evidence>
<accession>A0AAV0WKL1</accession>
<evidence type="ECO:0000256" key="6">
    <source>
        <dbReference type="SAM" id="Phobius"/>
    </source>
</evidence>
<keyword evidence="4" id="KW-0675">Receptor</keyword>
<keyword evidence="6" id="KW-0812">Transmembrane</keyword>
<evidence type="ECO:0000256" key="5">
    <source>
        <dbReference type="ARBA" id="ARBA00023224"/>
    </source>
</evidence>
<dbReference type="AlphaFoldDB" id="A0AAV0WKL1"/>
<evidence type="ECO:0000256" key="2">
    <source>
        <dbReference type="ARBA" id="ARBA00008979"/>
    </source>
</evidence>
<keyword evidence="6" id="KW-1133">Transmembrane helix</keyword>
<keyword evidence="5" id="KW-0807">Transducer</keyword>
<dbReference type="EMBL" id="CARXXK010000002">
    <property type="protein sequence ID" value="CAI6356356.1"/>
    <property type="molecule type" value="Genomic_DNA"/>
</dbReference>
<dbReference type="SUPFAM" id="SSF81321">
    <property type="entry name" value="Family A G protein-coupled receptor-like"/>
    <property type="match status" value="1"/>
</dbReference>
<keyword evidence="8" id="KW-1185">Reference proteome</keyword>
<keyword evidence="3" id="KW-0297">G-protein coupled receptor</keyword>
<gene>
    <name evidence="7" type="ORF">MEUPH1_LOCUS12096</name>
</gene>
<feature type="transmembrane region" description="Helical" evidence="6">
    <location>
        <begin position="122"/>
        <end position="145"/>
    </location>
</feature>
<organism evidence="7 8">
    <name type="scientific">Macrosiphum euphorbiae</name>
    <name type="common">potato aphid</name>
    <dbReference type="NCBI Taxonomy" id="13131"/>
    <lineage>
        <taxon>Eukaryota</taxon>
        <taxon>Metazoa</taxon>
        <taxon>Ecdysozoa</taxon>
        <taxon>Arthropoda</taxon>
        <taxon>Hexapoda</taxon>
        <taxon>Insecta</taxon>
        <taxon>Pterygota</taxon>
        <taxon>Neoptera</taxon>
        <taxon>Paraneoptera</taxon>
        <taxon>Hemiptera</taxon>
        <taxon>Sternorrhyncha</taxon>
        <taxon>Aphidomorpha</taxon>
        <taxon>Aphidoidea</taxon>
        <taxon>Aphididae</taxon>
        <taxon>Macrosiphini</taxon>
        <taxon>Macrosiphum</taxon>
    </lineage>
</organism>
<proteinExistence type="inferred from homology"/>
<feature type="transmembrane region" description="Helical" evidence="6">
    <location>
        <begin position="200"/>
        <end position="221"/>
    </location>
</feature>
<reference evidence="7 8" key="1">
    <citation type="submission" date="2023-01" db="EMBL/GenBank/DDBJ databases">
        <authorList>
            <person name="Whitehead M."/>
        </authorList>
    </citation>
    <scope>NUCLEOTIDE SEQUENCE [LARGE SCALE GENOMIC DNA]</scope>
</reference>
<dbReference type="InterPro" id="IPR036272">
    <property type="entry name" value="Methuselah_N_sf"/>
</dbReference>
<name>A0AAV0WKL1_9HEMI</name>
<evidence type="ECO:0000256" key="1">
    <source>
        <dbReference type="ARBA" id="ARBA00004141"/>
    </source>
</evidence>
<evidence type="ECO:0000313" key="8">
    <source>
        <dbReference type="Proteomes" id="UP001160148"/>
    </source>
</evidence>
<protein>
    <submittedName>
        <fullName evidence="7">Uncharacterized protein</fullName>
    </submittedName>
</protein>
<dbReference type="Gene3D" id="1.20.1070.10">
    <property type="entry name" value="Rhodopsin 7-helix transmembrane proteins"/>
    <property type="match status" value="1"/>
</dbReference>
<feature type="transmembrane region" description="Helical" evidence="6">
    <location>
        <begin position="370"/>
        <end position="391"/>
    </location>
</feature>
<comment type="subcellular location">
    <subcellularLocation>
        <location evidence="1">Membrane</location>
        <topology evidence="1">Multi-pass membrane protein</topology>
    </subcellularLocation>
</comment>
<sequence length="422" mass="49299">MYNISYSGLNCRDNNIYWTPINMPVYETDADGRPVRLSNRTKSSNLIFNPKLSNMEILKKDVFMLTTDGSLYRTDKKKLVMDTNYCVEYIDTTLSEEAFHAFIIWDNETESSAMAKDKRGSWMYLISQASYVTSAVCLALTLLVYAKLSYLRNVHGYYVMCYMACELVWFVCEIINKIMIIDNILLFNPPFGVLFNYFNLFAMLTTCCWLNIICFDIYWMLRYSNSINRNTSTSVRTILYQIYCWGFSSFCVSTGYLFQHSNNQTILQISPYVGDFLCYFYDCTYLRNIIFLIMCMSVMQTANLVLFLLTASHYSRIKSQLNKFNPTDSKTESFLDYKEKFLMNIKLFLIMGMPRSSEIVPFFFQKGKIIWDIFDATVSLQGVFVFIIFVAKRKIIMDLLKNFKRSMDHSESTVLNTIPESS</sequence>
<dbReference type="GO" id="GO:0005886">
    <property type="term" value="C:plasma membrane"/>
    <property type="evidence" value="ECO:0007669"/>
    <property type="project" value="TreeGrafter"/>
</dbReference>
<dbReference type="SUPFAM" id="SSF63877">
    <property type="entry name" value="Methuselah ectodomain"/>
    <property type="match status" value="1"/>
</dbReference>
<dbReference type="CDD" id="cd15039">
    <property type="entry name" value="7tmB3_Methuselah-like"/>
    <property type="match status" value="1"/>
</dbReference>